<protein>
    <submittedName>
        <fullName evidence="1">Uncharacterized protein</fullName>
    </submittedName>
</protein>
<dbReference type="EMBL" id="AECV01000016">
    <property type="protein sequence ID" value="EFW29759.1"/>
    <property type="molecule type" value="Genomic_DNA"/>
</dbReference>
<accession>E7N1X7</accession>
<dbReference type="STRING" id="749551.HMPREF9555_00987"/>
<sequence>MAVIPPQHWLPYGEHMRRLFYGKILRGWMALVFREDGGIRRFVLY</sequence>
<keyword evidence="2" id="KW-1185">Reference proteome</keyword>
<dbReference type="HOGENOM" id="CLU_3205141_0_0_9"/>
<name>E7N1X7_9FIRM</name>
<dbReference type="AlphaFoldDB" id="E7N1X7"/>
<dbReference type="Proteomes" id="UP000004633">
    <property type="component" value="Unassembled WGS sequence"/>
</dbReference>
<evidence type="ECO:0000313" key="1">
    <source>
        <dbReference type="EMBL" id="EFW29759.1"/>
    </source>
</evidence>
<reference evidence="1 2" key="1">
    <citation type="submission" date="2010-08" db="EMBL/GenBank/DDBJ databases">
        <authorList>
            <person name="Weinstock G."/>
            <person name="Sodergren E."/>
            <person name="Clifton S."/>
            <person name="Fulton L."/>
            <person name="Fulton B."/>
            <person name="Courtney L."/>
            <person name="Fronick C."/>
            <person name="Harrison M."/>
            <person name="Strong C."/>
            <person name="Farmer C."/>
            <person name="Delahaunty K."/>
            <person name="Markovic C."/>
            <person name="Hall O."/>
            <person name="Minx P."/>
            <person name="Tomlinson C."/>
            <person name="Mitreva M."/>
            <person name="Hou S."/>
            <person name="Chen J."/>
            <person name="Wollam A."/>
            <person name="Pepin K.H."/>
            <person name="Johnson M."/>
            <person name="Bhonagiri V."/>
            <person name="Zhang X."/>
            <person name="Suruliraj S."/>
            <person name="Warren W."/>
            <person name="Chinwalla A."/>
            <person name="Mardis E.R."/>
            <person name="Wilson R.K."/>
        </authorList>
    </citation>
    <scope>NUCLEOTIDE SEQUENCE [LARGE SCALE GENOMIC DNA]</scope>
    <source>
        <strain evidence="1 2">F0399</strain>
    </source>
</reference>
<evidence type="ECO:0000313" key="2">
    <source>
        <dbReference type="Proteomes" id="UP000004633"/>
    </source>
</evidence>
<comment type="caution">
    <text evidence="1">The sequence shown here is derived from an EMBL/GenBank/DDBJ whole genome shotgun (WGS) entry which is preliminary data.</text>
</comment>
<organism evidence="1 2">
    <name type="scientific">Selenomonas artemidis F0399</name>
    <dbReference type="NCBI Taxonomy" id="749551"/>
    <lineage>
        <taxon>Bacteria</taxon>
        <taxon>Bacillati</taxon>
        <taxon>Bacillota</taxon>
        <taxon>Negativicutes</taxon>
        <taxon>Selenomonadales</taxon>
        <taxon>Selenomonadaceae</taxon>
        <taxon>Selenomonas</taxon>
    </lineage>
</organism>
<proteinExistence type="predicted"/>
<gene>
    <name evidence="1" type="ORF">HMPREF9555_00987</name>
</gene>